<gene>
    <name evidence="1" type="ORF">DYBT9275_05042</name>
</gene>
<evidence type="ECO:0000313" key="1">
    <source>
        <dbReference type="EMBL" id="CAG5011867.1"/>
    </source>
</evidence>
<dbReference type="EMBL" id="CAJRAF010000002">
    <property type="protein sequence ID" value="CAG5011867.1"/>
    <property type="molecule type" value="Genomic_DNA"/>
</dbReference>
<organism evidence="1 2">
    <name type="scientific">Dyadobacter helix</name>
    <dbReference type="NCBI Taxonomy" id="2822344"/>
    <lineage>
        <taxon>Bacteria</taxon>
        <taxon>Pseudomonadati</taxon>
        <taxon>Bacteroidota</taxon>
        <taxon>Cytophagia</taxon>
        <taxon>Cytophagales</taxon>
        <taxon>Spirosomataceae</taxon>
        <taxon>Dyadobacter</taxon>
    </lineage>
</organism>
<dbReference type="RefSeq" id="WP_215241301.1">
    <property type="nucleotide sequence ID" value="NZ_CAJRAF010000002.1"/>
</dbReference>
<dbReference type="Proteomes" id="UP000680038">
    <property type="component" value="Unassembled WGS sequence"/>
</dbReference>
<name>A0A916NDM8_9BACT</name>
<comment type="caution">
    <text evidence="1">The sequence shown here is derived from an EMBL/GenBank/DDBJ whole genome shotgun (WGS) entry which is preliminary data.</text>
</comment>
<proteinExistence type="predicted"/>
<dbReference type="AlphaFoldDB" id="A0A916NDM8"/>
<evidence type="ECO:0000313" key="2">
    <source>
        <dbReference type="Proteomes" id="UP000680038"/>
    </source>
</evidence>
<accession>A0A916NDM8</accession>
<sequence>MESSGQLIGIEVKSGGKQDSSGMAAFQKQFNPKRILLVGDTGLPWQEFLTLDPFTLF</sequence>
<reference evidence="1" key="1">
    <citation type="submission" date="2021-04" db="EMBL/GenBank/DDBJ databases">
        <authorList>
            <person name="Rodrigo-Torres L."/>
            <person name="Arahal R. D."/>
            <person name="Lucena T."/>
        </authorList>
    </citation>
    <scope>NUCLEOTIDE SEQUENCE</scope>
    <source>
        <strain evidence="1">CECT 9275</strain>
    </source>
</reference>
<protein>
    <recommendedName>
        <fullName evidence="3">DUF4143 domain-containing protein</fullName>
    </recommendedName>
</protein>
<keyword evidence="2" id="KW-1185">Reference proteome</keyword>
<evidence type="ECO:0008006" key="3">
    <source>
        <dbReference type="Google" id="ProtNLM"/>
    </source>
</evidence>